<evidence type="ECO:0000313" key="2">
    <source>
        <dbReference type="Proteomes" id="UP001198402"/>
    </source>
</evidence>
<evidence type="ECO:0000313" key="1">
    <source>
        <dbReference type="EMBL" id="MCA0154107.1"/>
    </source>
</evidence>
<accession>A0ABS7Y5J8</accession>
<reference evidence="2" key="1">
    <citation type="submission" date="2023-07" db="EMBL/GenBank/DDBJ databases">
        <authorList>
            <person name="Yue Y."/>
        </authorList>
    </citation>
    <scope>NUCLEOTIDE SEQUENCE [LARGE SCALE GENOMIC DNA]</scope>
    <source>
        <strain evidence="2">2Y89</strain>
    </source>
</reference>
<sequence>MKTVQKHFKFLTVLIVLLLLPITLSPQEEEFRIITNKLFSNKLDTIYGKQHYDGKKVKIIDSKGNSISLPTFNILSVRKEIEGWQYFEWEPNGFTDYLKVDIDSMSCDELFNRAIEWIKESFITTEHNFLIQKDSVFAEYEGRKRFRNSYYPKGYVNKIDFIPRIIPDTIIPEFTYKFTIDKENYKITLTAYNPLILKGGTPGTTITSVAFPEVFYTVELKFFEGSYTIDPVQIFYCYLYEDQSWVEPVEFDFLDMPSIHDIVIDGLRPYGRVYYYIYPFETNFYKKDSGKIRQRYVCLLSRIEIHFNDLNRSLFNYVNGQNISPDLYVYYPETNCRHYWRKW</sequence>
<comment type="caution">
    <text evidence="1">The sequence shown here is derived from an EMBL/GenBank/DDBJ whole genome shotgun (WGS) entry which is preliminary data.</text>
</comment>
<name>A0ABS7Y5J8_9FLAO</name>
<organism evidence="1 2">
    <name type="scientific">Winogradskyella vincentii</name>
    <dbReference type="NCBI Taxonomy" id="2877122"/>
    <lineage>
        <taxon>Bacteria</taxon>
        <taxon>Pseudomonadati</taxon>
        <taxon>Bacteroidota</taxon>
        <taxon>Flavobacteriia</taxon>
        <taxon>Flavobacteriales</taxon>
        <taxon>Flavobacteriaceae</taxon>
        <taxon>Winogradskyella</taxon>
    </lineage>
</organism>
<protein>
    <submittedName>
        <fullName evidence="1">Uncharacterized protein</fullName>
    </submittedName>
</protein>
<dbReference type="Proteomes" id="UP001198402">
    <property type="component" value="Unassembled WGS sequence"/>
</dbReference>
<proteinExistence type="predicted"/>
<keyword evidence="2" id="KW-1185">Reference proteome</keyword>
<dbReference type="RefSeq" id="WP_224479057.1">
    <property type="nucleotide sequence ID" value="NZ_JAIUJS010000008.1"/>
</dbReference>
<dbReference type="EMBL" id="JAIUJS010000008">
    <property type="protein sequence ID" value="MCA0154107.1"/>
    <property type="molecule type" value="Genomic_DNA"/>
</dbReference>
<gene>
    <name evidence="1" type="ORF">LBV24_12830</name>
</gene>